<keyword evidence="8 13" id="KW-0560">Oxidoreductase</keyword>
<dbReference type="InterPro" id="IPR050665">
    <property type="entry name" value="Cytochrome_P450_Monooxygen"/>
</dbReference>
<reference evidence="16" key="1">
    <citation type="journal article" date="2017" name="Plant J.">
        <title>The pomegranate (Punica granatum L.) genome and the genomics of punicalagin biosynthesis.</title>
        <authorList>
            <person name="Qin G."/>
            <person name="Xu C."/>
            <person name="Ming R."/>
            <person name="Tang H."/>
            <person name="Guyot R."/>
            <person name="Kramer E.M."/>
            <person name="Hu Y."/>
            <person name="Yi X."/>
            <person name="Qi Y."/>
            <person name="Xu X."/>
            <person name="Gao Z."/>
            <person name="Pan H."/>
            <person name="Jian J."/>
            <person name="Tian Y."/>
            <person name="Yue Z."/>
            <person name="Xu Y."/>
        </authorList>
    </citation>
    <scope>NUCLEOTIDE SEQUENCE [LARGE SCALE GENOMIC DNA]</scope>
    <source>
        <strain evidence="16">cv. Dabenzi</strain>
    </source>
</reference>
<dbReference type="PANTHER" id="PTHR24282">
    <property type="entry name" value="CYTOCHROME P450 FAMILY MEMBER"/>
    <property type="match status" value="1"/>
</dbReference>
<accession>A0A218X9E0</accession>
<evidence type="ECO:0000256" key="8">
    <source>
        <dbReference type="ARBA" id="ARBA00023002"/>
    </source>
</evidence>
<dbReference type="EMBL" id="PGOL01005202">
    <property type="protein sequence ID" value="PKI35849.1"/>
    <property type="molecule type" value="Genomic_DNA"/>
</dbReference>
<protein>
    <submittedName>
        <fullName evidence="14">Uncharacterized protein</fullName>
    </submittedName>
</protein>
<dbReference type="EMBL" id="MTKT01002214">
    <property type="protein sequence ID" value="OWM81012.1"/>
    <property type="molecule type" value="Genomic_DNA"/>
</dbReference>
<keyword evidence="7" id="KW-1133">Transmembrane helix</keyword>
<evidence type="ECO:0000256" key="1">
    <source>
        <dbReference type="ARBA" id="ARBA00001971"/>
    </source>
</evidence>
<dbReference type="Gene3D" id="1.10.630.10">
    <property type="entry name" value="Cytochrome P450"/>
    <property type="match status" value="1"/>
</dbReference>
<dbReference type="GO" id="GO:0016020">
    <property type="term" value="C:membrane"/>
    <property type="evidence" value="ECO:0007669"/>
    <property type="project" value="UniProtKB-SubCell"/>
</dbReference>
<sequence>MILHEVLGLYSPATVLLRKVNKPTKLGPYYLPAGVQIQLPIILFHHDRHIWGKDAHVFNPGRFSKGVSNATTGMSPLPFFPFSTGPRVCIGQNFAMLEAKASLAMILRRFSFKLSSSYRHEVNVYCI</sequence>
<organism evidence="14 16">
    <name type="scientific">Punica granatum</name>
    <name type="common">Pomegranate</name>
    <dbReference type="NCBI Taxonomy" id="22663"/>
    <lineage>
        <taxon>Eukaryota</taxon>
        <taxon>Viridiplantae</taxon>
        <taxon>Streptophyta</taxon>
        <taxon>Embryophyta</taxon>
        <taxon>Tracheophyta</taxon>
        <taxon>Spermatophyta</taxon>
        <taxon>Magnoliopsida</taxon>
        <taxon>eudicotyledons</taxon>
        <taxon>Gunneridae</taxon>
        <taxon>Pentapetalae</taxon>
        <taxon>rosids</taxon>
        <taxon>malvids</taxon>
        <taxon>Myrtales</taxon>
        <taxon>Lythraceae</taxon>
        <taxon>Punica</taxon>
    </lineage>
</organism>
<dbReference type="SUPFAM" id="SSF48264">
    <property type="entry name" value="Cytochrome P450"/>
    <property type="match status" value="1"/>
</dbReference>
<evidence type="ECO:0000256" key="11">
    <source>
        <dbReference type="ARBA" id="ARBA00023136"/>
    </source>
</evidence>
<dbReference type="GO" id="GO:0020037">
    <property type="term" value="F:heme binding"/>
    <property type="evidence" value="ECO:0007669"/>
    <property type="project" value="InterPro"/>
</dbReference>
<keyword evidence="4 12" id="KW-0349">Heme</keyword>
<dbReference type="STRING" id="22663.A0A218X9E0"/>
<feature type="binding site" description="axial binding residue" evidence="12">
    <location>
        <position position="89"/>
    </location>
    <ligand>
        <name>heme</name>
        <dbReference type="ChEBI" id="CHEBI:30413"/>
    </ligand>
    <ligandPart>
        <name>Fe</name>
        <dbReference type="ChEBI" id="CHEBI:18248"/>
    </ligandPart>
</feature>
<comment type="cofactor">
    <cofactor evidence="1 12">
        <name>heme</name>
        <dbReference type="ChEBI" id="CHEBI:30413"/>
    </cofactor>
</comment>
<evidence type="ECO:0000256" key="7">
    <source>
        <dbReference type="ARBA" id="ARBA00022989"/>
    </source>
</evidence>
<proteinExistence type="inferred from homology"/>
<dbReference type="Proteomes" id="UP000197138">
    <property type="component" value="Unassembled WGS sequence"/>
</dbReference>
<dbReference type="GO" id="GO:0016705">
    <property type="term" value="F:oxidoreductase activity, acting on paired donors, with incorporation or reduction of molecular oxygen"/>
    <property type="evidence" value="ECO:0007669"/>
    <property type="project" value="InterPro"/>
</dbReference>
<evidence type="ECO:0000256" key="13">
    <source>
        <dbReference type="RuleBase" id="RU000461"/>
    </source>
</evidence>
<dbReference type="AlphaFoldDB" id="A0A218X9E0"/>
<evidence type="ECO:0000256" key="9">
    <source>
        <dbReference type="ARBA" id="ARBA00023004"/>
    </source>
</evidence>
<evidence type="ECO:0000313" key="16">
    <source>
        <dbReference type="Proteomes" id="UP000197138"/>
    </source>
</evidence>
<evidence type="ECO:0000313" key="14">
    <source>
        <dbReference type="EMBL" id="OWM81012.1"/>
    </source>
</evidence>
<dbReference type="Pfam" id="PF00067">
    <property type="entry name" value="p450"/>
    <property type="match status" value="1"/>
</dbReference>
<evidence type="ECO:0000256" key="5">
    <source>
        <dbReference type="ARBA" id="ARBA00022692"/>
    </source>
</evidence>
<gene>
    <name evidence="14" type="ORF">CDL15_Pgr007043</name>
    <name evidence="15" type="ORF">CRG98_043758</name>
</gene>
<dbReference type="GO" id="GO:0004497">
    <property type="term" value="F:monooxygenase activity"/>
    <property type="evidence" value="ECO:0007669"/>
    <property type="project" value="UniProtKB-KW"/>
</dbReference>
<evidence type="ECO:0000256" key="6">
    <source>
        <dbReference type="ARBA" id="ARBA00022723"/>
    </source>
</evidence>
<dbReference type="PRINTS" id="PR00463">
    <property type="entry name" value="EP450I"/>
</dbReference>
<dbReference type="PRINTS" id="PR00385">
    <property type="entry name" value="P450"/>
</dbReference>
<evidence type="ECO:0000256" key="12">
    <source>
        <dbReference type="PIRSR" id="PIRSR602401-1"/>
    </source>
</evidence>
<reference evidence="15 17" key="3">
    <citation type="submission" date="2017-11" db="EMBL/GenBank/DDBJ databases">
        <title>De-novo sequencing of pomegranate (Punica granatum L.) genome.</title>
        <authorList>
            <person name="Akparov Z."/>
            <person name="Amiraslanov A."/>
            <person name="Hajiyeva S."/>
            <person name="Abbasov M."/>
            <person name="Kaur K."/>
            <person name="Hamwieh A."/>
            <person name="Solovyev V."/>
            <person name="Salamov A."/>
            <person name="Braich B."/>
            <person name="Kosarev P."/>
            <person name="Mahmoud A."/>
            <person name="Hajiyev E."/>
            <person name="Babayeva S."/>
            <person name="Izzatullayeva V."/>
            <person name="Mammadov A."/>
            <person name="Mammadov A."/>
            <person name="Sharifova S."/>
            <person name="Ojaghi J."/>
            <person name="Eynullazada K."/>
            <person name="Bayramov B."/>
            <person name="Abdulazimova A."/>
            <person name="Shahmuradov I."/>
        </authorList>
    </citation>
    <scope>NUCLEOTIDE SEQUENCE [LARGE SCALE GENOMIC DNA]</scope>
    <source>
        <strain evidence="15">AG2017</strain>
        <strain evidence="17">cv. AG2017</strain>
        <tissue evidence="15">Leaf</tissue>
    </source>
</reference>
<evidence type="ECO:0000256" key="4">
    <source>
        <dbReference type="ARBA" id="ARBA00022617"/>
    </source>
</evidence>
<dbReference type="PROSITE" id="PS00086">
    <property type="entry name" value="CYTOCHROME_P450"/>
    <property type="match status" value="1"/>
</dbReference>
<evidence type="ECO:0000256" key="2">
    <source>
        <dbReference type="ARBA" id="ARBA00004167"/>
    </source>
</evidence>
<evidence type="ECO:0000313" key="17">
    <source>
        <dbReference type="Proteomes" id="UP000233551"/>
    </source>
</evidence>
<keyword evidence="6 12" id="KW-0479">Metal-binding</keyword>
<keyword evidence="11" id="KW-0472">Membrane</keyword>
<comment type="caution">
    <text evidence="14">The sequence shown here is derived from an EMBL/GenBank/DDBJ whole genome shotgun (WGS) entry which is preliminary data.</text>
</comment>
<keyword evidence="10 13" id="KW-0503">Monooxygenase</keyword>
<dbReference type="InterPro" id="IPR001128">
    <property type="entry name" value="Cyt_P450"/>
</dbReference>
<comment type="subcellular location">
    <subcellularLocation>
        <location evidence="2">Membrane</location>
        <topology evidence="2">Single-pass membrane protein</topology>
    </subcellularLocation>
</comment>
<evidence type="ECO:0000256" key="3">
    <source>
        <dbReference type="ARBA" id="ARBA00010617"/>
    </source>
</evidence>
<keyword evidence="5" id="KW-0812">Transmembrane</keyword>
<evidence type="ECO:0000256" key="10">
    <source>
        <dbReference type="ARBA" id="ARBA00023033"/>
    </source>
</evidence>
<dbReference type="InterPro" id="IPR002401">
    <property type="entry name" value="Cyt_P450_E_grp-I"/>
</dbReference>
<keyword evidence="9 12" id="KW-0408">Iron</keyword>
<name>A0A218X9E0_PUNGR</name>
<evidence type="ECO:0000313" key="15">
    <source>
        <dbReference type="EMBL" id="PKI35849.1"/>
    </source>
</evidence>
<dbReference type="InterPro" id="IPR017972">
    <property type="entry name" value="Cyt_P450_CS"/>
</dbReference>
<dbReference type="InterPro" id="IPR036396">
    <property type="entry name" value="Cyt_P450_sf"/>
</dbReference>
<reference evidence="14" key="2">
    <citation type="submission" date="2017-06" db="EMBL/GenBank/DDBJ databases">
        <title>The pomegranate genome and the genomics of punicalagin biosynthesis.</title>
        <authorList>
            <person name="Xu C."/>
        </authorList>
    </citation>
    <scope>NUCLEOTIDE SEQUENCE [LARGE SCALE GENOMIC DNA]</scope>
    <source>
        <tissue evidence="14">Fresh leaf</tissue>
    </source>
</reference>
<dbReference type="PANTHER" id="PTHR24282:SF255">
    <property type="entry name" value="CYTOCHROME P450 72A11-RELATED"/>
    <property type="match status" value="1"/>
</dbReference>
<comment type="similarity">
    <text evidence="3 13">Belongs to the cytochrome P450 family.</text>
</comment>
<dbReference type="Proteomes" id="UP000233551">
    <property type="component" value="Unassembled WGS sequence"/>
</dbReference>
<dbReference type="GO" id="GO:0005506">
    <property type="term" value="F:iron ion binding"/>
    <property type="evidence" value="ECO:0007669"/>
    <property type="project" value="InterPro"/>
</dbReference>
<keyword evidence="17" id="KW-1185">Reference proteome</keyword>